<dbReference type="Proteomes" id="UP001055811">
    <property type="component" value="Linkage Group LG04"/>
</dbReference>
<dbReference type="EMBL" id="CM042012">
    <property type="protein sequence ID" value="KAI3753912.1"/>
    <property type="molecule type" value="Genomic_DNA"/>
</dbReference>
<comment type="caution">
    <text evidence="1">The sequence shown here is derived from an EMBL/GenBank/DDBJ whole genome shotgun (WGS) entry which is preliminary data.</text>
</comment>
<protein>
    <submittedName>
        <fullName evidence="1">Uncharacterized protein</fullName>
    </submittedName>
</protein>
<accession>A0ACB9E616</accession>
<keyword evidence="2" id="KW-1185">Reference proteome</keyword>
<organism evidence="1 2">
    <name type="scientific">Cichorium intybus</name>
    <name type="common">Chicory</name>
    <dbReference type="NCBI Taxonomy" id="13427"/>
    <lineage>
        <taxon>Eukaryota</taxon>
        <taxon>Viridiplantae</taxon>
        <taxon>Streptophyta</taxon>
        <taxon>Embryophyta</taxon>
        <taxon>Tracheophyta</taxon>
        <taxon>Spermatophyta</taxon>
        <taxon>Magnoliopsida</taxon>
        <taxon>eudicotyledons</taxon>
        <taxon>Gunneridae</taxon>
        <taxon>Pentapetalae</taxon>
        <taxon>asterids</taxon>
        <taxon>campanulids</taxon>
        <taxon>Asterales</taxon>
        <taxon>Asteraceae</taxon>
        <taxon>Cichorioideae</taxon>
        <taxon>Cichorieae</taxon>
        <taxon>Cichoriinae</taxon>
        <taxon>Cichorium</taxon>
    </lineage>
</organism>
<evidence type="ECO:0000313" key="1">
    <source>
        <dbReference type="EMBL" id="KAI3753912.1"/>
    </source>
</evidence>
<gene>
    <name evidence="1" type="ORF">L2E82_25977</name>
</gene>
<reference evidence="1 2" key="2">
    <citation type="journal article" date="2022" name="Mol. Ecol. Resour.">
        <title>The genomes of chicory, endive, great burdock and yacon provide insights into Asteraceae paleo-polyploidization history and plant inulin production.</title>
        <authorList>
            <person name="Fan W."/>
            <person name="Wang S."/>
            <person name="Wang H."/>
            <person name="Wang A."/>
            <person name="Jiang F."/>
            <person name="Liu H."/>
            <person name="Zhao H."/>
            <person name="Xu D."/>
            <person name="Zhang Y."/>
        </authorList>
    </citation>
    <scope>NUCLEOTIDE SEQUENCE [LARGE SCALE GENOMIC DNA]</scope>
    <source>
        <strain evidence="2">cv. Punajuju</strain>
        <tissue evidence="1">Leaves</tissue>
    </source>
</reference>
<sequence length="83" mass="9811">MLTLCSLLIMFKHRERGETKVQNQSNFPPQTKFHSHLKSQSPCQFPADLRQNSWPFVDKEFRTKGQRFVNAQHINNLKTLIKN</sequence>
<name>A0ACB9E616_CICIN</name>
<evidence type="ECO:0000313" key="2">
    <source>
        <dbReference type="Proteomes" id="UP001055811"/>
    </source>
</evidence>
<proteinExistence type="predicted"/>
<reference evidence="2" key="1">
    <citation type="journal article" date="2022" name="Mol. Ecol. Resour.">
        <title>The genomes of chicory, endive, great burdock and yacon provide insights into Asteraceae palaeo-polyploidization history and plant inulin production.</title>
        <authorList>
            <person name="Fan W."/>
            <person name="Wang S."/>
            <person name="Wang H."/>
            <person name="Wang A."/>
            <person name="Jiang F."/>
            <person name="Liu H."/>
            <person name="Zhao H."/>
            <person name="Xu D."/>
            <person name="Zhang Y."/>
        </authorList>
    </citation>
    <scope>NUCLEOTIDE SEQUENCE [LARGE SCALE GENOMIC DNA]</scope>
    <source>
        <strain evidence="2">cv. Punajuju</strain>
    </source>
</reference>